<dbReference type="InterPro" id="IPR025935">
    <property type="entry name" value="AbiH"/>
</dbReference>
<protein>
    <recommendedName>
        <fullName evidence="3">Bacteriophage abortive infection AbiH</fullName>
    </recommendedName>
</protein>
<reference evidence="1 2" key="1">
    <citation type="submission" date="2018-04" db="EMBL/GenBank/DDBJ databases">
        <authorList>
            <person name="Eckel V.P."/>
            <person name="Vogel R.F."/>
        </authorList>
    </citation>
    <scope>NUCLEOTIDE SEQUENCE [LARGE SCALE GENOMIC DNA]</scope>
    <source>
        <strain evidence="2">TMW 2.1764</strain>
    </source>
</reference>
<dbReference type="Proteomes" id="UP000325415">
    <property type="component" value="Unassembled WGS sequence"/>
</dbReference>
<evidence type="ECO:0000313" key="2">
    <source>
        <dbReference type="Proteomes" id="UP000325415"/>
    </source>
</evidence>
<accession>A0A5N6RYM3</accession>
<gene>
    <name evidence="1" type="ORF">DDE84_08110</name>
</gene>
<evidence type="ECO:0000313" key="1">
    <source>
        <dbReference type="EMBL" id="KAE8127442.1"/>
    </source>
</evidence>
<dbReference type="AlphaFoldDB" id="A0A5N6RYM3"/>
<sequence>MSYHLVMDNTLPIDSADYMQGSPRPNLPQIGSGINGLANRLSAETLPSFFFKNDTSQLIILGNGLDLACGLKSRYSDFFNWYFHDFMDEGIGNSPSTQGQQVLRKIQESCGGLGSINNGQHTRLTFDNIEKVHSVWDYVFAYECTRNQPNEWKDVEAVIRKWVSNSYLQQIVGSLRNGRVPNVGYDNSGELGVCLAMVAYMFSKEYDVNAQIEDSQINEIMLKELSMFEDSFASYLESAVSPEYKTRACCLFDDLAGQDLEHISKVGDSPEHLSNSVLSFNYTQPFPLNQEHVNVAHKIHTYRNIHGSLEGGRIIFGIDSLADDGNNLLENKAVLPFTKTYRIMHNAEPSIQGLFDTGHISRRNGDCLDAIKIFGHSLGKADYSYFQAIFDQENLYSGDVVLVFYYRPYDGFRVEQYYQAVVNLLSRYADTLDNPAHGKNLIHKLILEDRLSVRELEG</sequence>
<name>A0A5N6RYM3_9BIFI</name>
<keyword evidence="2" id="KW-1185">Reference proteome</keyword>
<proteinExistence type="predicted"/>
<comment type="caution">
    <text evidence="1">The sequence shown here is derived from an EMBL/GenBank/DDBJ whole genome shotgun (WGS) entry which is preliminary data.</text>
</comment>
<organism evidence="1 2">
    <name type="scientific">Bifidobacterium tibiigranuli</name>
    <dbReference type="NCBI Taxonomy" id="2172043"/>
    <lineage>
        <taxon>Bacteria</taxon>
        <taxon>Bacillati</taxon>
        <taxon>Actinomycetota</taxon>
        <taxon>Actinomycetes</taxon>
        <taxon>Bifidobacteriales</taxon>
        <taxon>Bifidobacteriaceae</taxon>
        <taxon>Bifidobacterium</taxon>
    </lineage>
</organism>
<dbReference type="Pfam" id="PF14253">
    <property type="entry name" value="AbiH"/>
    <property type="match status" value="1"/>
</dbReference>
<evidence type="ECO:0008006" key="3">
    <source>
        <dbReference type="Google" id="ProtNLM"/>
    </source>
</evidence>
<dbReference type="EMBL" id="QDAG01000008">
    <property type="protein sequence ID" value="KAE8127442.1"/>
    <property type="molecule type" value="Genomic_DNA"/>
</dbReference>